<keyword evidence="7" id="KW-0479">Metal-binding</keyword>
<keyword evidence="11" id="KW-1185">Reference proteome</keyword>
<dbReference type="InterPro" id="IPR009080">
    <property type="entry name" value="tRNAsynth_Ia_anticodon-bd"/>
</dbReference>
<dbReference type="RefSeq" id="WP_128700153.1">
    <property type="nucleotide sequence ID" value="NZ_CP019384.1"/>
</dbReference>
<dbReference type="HAMAP" id="MF_01228">
    <property type="entry name" value="Met_tRNA_synth_type2"/>
    <property type="match status" value="1"/>
</dbReference>
<dbReference type="NCBIfam" id="TIGR00398">
    <property type="entry name" value="metG"/>
    <property type="match status" value="1"/>
</dbReference>
<dbReference type="SUPFAM" id="SSF47323">
    <property type="entry name" value="Anticodon-binding domain of a subclass of class I aminoacyl-tRNA synthetases"/>
    <property type="match status" value="1"/>
</dbReference>
<dbReference type="Pfam" id="PF08264">
    <property type="entry name" value="Anticodon_1"/>
    <property type="match status" value="1"/>
</dbReference>
<protein>
    <recommendedName>
        <fullName evidence="7">Methionine--tRNA ligase</fullName>
        <ecNumber evidence="7">6.1.1.10</ecNumber>
    </recommendedName>
    <alternativeName>
        <fullName evidence="7">Methionyl-tRNA synthetase</fullName>
        <shortName evidence="7">MetRS</shortName>
    </alternativeName>
</protein>
<feature type="binding site" evidence="7">
    <location>
        <position position="130"/>
    </location>
    <ligand>
        <name>Zn(2+)</name>
        <dbReference type="ChEBI" id="CHEBI:29105"/>
    </ligand>
</feature>
<evidence type="ECO:0000256" key="2">
    <source>
        <dbReference type="ARBA" id="ARBA00022598"/>
    </source>
</evidence>
<comment type="similarity">
    <text evidence="7">Belongs to the class-I aminoacyl-tRNA synthetase family. MetG type 2A subfamily.</text>
</comment>
<evidence type="ECO:0000256" key="7">
    <source>
        <dbReference type="HAMAP-Rule" id="MF_01228"/>
    </source>
</evidence>
<dbReference type="InterPro" id="IPR015413">
    <property type="entry name" value="Methionyl/Leucyl_tRNA_Synth"/>
</dbReference>
<dbReference type="Pfam" id="PF09334">
    <property type="entry name" value="tRNA-synt_1g"/>
    <property type="match status" value="2"/>
</dbReference>
<dbReference type="Gene3D" id="3.40.50.620">
    <property type="entry name" value="HUPs"/>
    <property type="match status" value="1"/>
</dbReference>
<feature type="short sequence motif" description="'HIGH' region" evidence="7">
    <location>
        <begin position="12"/>
        <end position="22"/>
    </location>
</feature>
<evidence type="ECO:0000313" key="10">
    <source>
        <dbReference type="EMBL" id="QAT17334.1"/>
    </source>
</evidence>
<dbReference type="InterPro" id="IPR023457">
    <property type="entry name" value="Met-tRNA_synth_2"/>
</dbReference>
<dbReference type="PANTHER" id="PTHR43326:SF1">
    <property type="entry name" value="METHIONINE--TRNA LIGASE, MITOCHONDRIAL"/>
    <property type="match status" value="1"/>
</dbReference>
<dbReference type="InterPro" id="IPR033911">
    <property type="entry name" value="MetRS_core"/>
</dbReference>
<dbReference type="OrthoDB" id="9810191at2"/>
<dbReference type="InterPro" id="IPR014758">
    <property type="entry name" value="Met-tRNA_synth"/>
</dbReference>
<gene>
    <name evidence="7" type="primary">metG</name>
    <name evidence="10" type="ORF">BU251_06115</name>
</gene>
<feature type="domain" description="Methionyl/Leucyl tRNA synthetase" evidence="9">
    <location>
        <begin position="155"/>
        <end position="362"/>
    </location>
</feature>
<keyword evidence="7" id="KW-0862">Zinc</keyword>
<dbReference type="Gene3D" id="2.170.220.10">
    <property type="match status" value="1"/>
</dbReference>
<feature type="domain" description="Methionyl/Valyl/Leucyl/Isoleucyl-tRNA synthetase anticodon-binding" evidence="8">
    <location>
        <begin position="389"/>
        <end position="479"/>
    </location>
</feature>
<evidence type="ECO:0000256" key="6">
    <source>
        <dbReference type="ARBA" id="ARBA00023146"/>
    </source>
</evidence>
<dbReference type="InterPro" id="IPR041872">
    <property type="entry name" value="Anticodon_Met"/>
</dbReference>
<reference evidence="10 11" key="1">
    <citation type="submission" date="2017-01" db="EMBL/GenBank/DDBJ databases">
        <title>First insights into the biology of 'candidatus Vampirococcus archaeovorus'.</title>
        <authorList>
            <person name="Kizina J."/>
            <person name="Jordan S."/>
            <person name="Stueber K."/>
            <person name="Reinhardt R."/>
            <person name="Harder J."/>
        </authorList>
    </citation>
    <scope>NUCLEOTIDE SEQUENCE [LARGE SCALE GENOMIC DNA]</scope>
    <source>
        <strain evidence="10 11">LiM</strain>
    </source>
</reference>
<evidence type="ECO:0000256" key="1">
    <source>
        <dbReference type="ARBA" id="ARBA00003314"/>
    </source>
</evidence>
<feature type="binding site" evidence="7">
    <location>
        <position position="144"/>
    </location>
    <ligand>
        <name>Zn(2+)</name>
        <dbReference type="ChEBI" id="CHEBI:29105"/>
    </ligand>
</feature>
<comment type="subcellular location">
    <subcellularLocation>
        <location evidence="7">Cytoplasm</location>
    </subcellularLocation>
</comment>
<proteinExistence type="inferred from homology"/>
<accession>A0A410P5T5</accession>
<comment type="cofactor">
    <cofactor evidence="7">
        <name>Zn(2+)</name>
        <dbReference type="ChEBI" id="CHEBI:29105"/>
    </cofactor>
    <text evidence="7">Binds 1 zinc ion per subunit.</text>
</comment>
<dbReference type="GO" id="GO:0005524">
    <property type="term" value="F:ATP binding"/>
    <property type="evidence" value="ECO:0007669"/>
    <property type="project" value="UniProtKB-UniRule"/>
</dbReference>
<sequence length="497" mass="57017">MNKTFYVTTPIYYVNGVPHIGHSYTTIAADVLSRHKRQRGWDVYFLTGTDEHGQKVLRAAEKEGKTPQAFVDGIIPRFKEVWKKLDISYDDFIRTTEPRHGRAVGHFLQLLYDKGELVLGDYEGLYCVPCEVFWTEKQAEGGLCPDCRRPVERLKESNYFFKLSAHQAWLIQHIKDNPDFIRPESRRNEVLSFLEENVLTDLCVSRPKSRLSWGIPLPFSPDHVTYVWFDALINYISALGYPEDFTKFDAFWPSALHLIGKDILRQHAVIWPIMLHAAGLPAPHRIFAHGWWQVGVEKMSKSLGNVVNPLDVIDEFGIDVYRYFLLRDVPFGLDGVFSREALIKRFNGDLANDLGNLVYRTLTMSEKYVDGRIPAVRENRVLPASGASILSKLERLAESIDTALDKLDFIAALQSIWEVIGDANRFVEETKPWNLKKEGKTEELEDFLSVMFRVLRQTAAELAPFMPQTSAKILSQLKEDRVAKGDPLFPRIIEEKK</sequence>
<keyword evidence="3 7" id="KW-0547">Nucleotide-binding</keyword>
<feature type="short sequence motif" description="'KMSKS' region" evidence="7">
    <location>
        <begin position="298"/>
        <end position="302"/>
    </location>
</feature>
<dbReference type="PRINTS" id="PR01041">
    <property type="entry name" value="TRNASYNTHMET"/>
</dbReference>
<comment type="caution">
    <text evidence="7">Lacks conserved residue(s) required for the propagation of feature annotation.</text>
</comment>
<evidence type="ECO:0000256" key="5">
    <source>
        <dbReference type="ARBA" id="ARBA00022917"/>
    </source>
</evidence>
<organism evidence="10 11">
    <name type="scientific">Velamenicoccus archaeovorus</name>
    <dbReference type="NCBI Taxonomy" id="1930593"/>
    <lineage>
        <taxon>Bacteria</taxon>
        <taxon>Pseudomonadati</taxon>
        <taxon>Candidatus Omnitrophota</taxon>
        <taxon>Candidatus Velamenicoccus</taxon>
    </lineage>
</organism>
<evidence type="ECO:0000259" key="8">
    <source>
        <dbReference type="Pfam" id="PF08264"/>
    </source>
</evidence>
<feature type="binding site" evidence="7">
    <location>
        <position position="147"/>
    </location>
    <ligand>
        <name>Zn(2+)</name>
        <dbReference type="ChEBI" id="CHEBI:29105"/>
    </ligand>
</feature>
<dbReference type="CDD" id="cd07957">
    <property type="entry name" value="Anticodon_Ia_Met"/>
    <property type="match status" value="1"/>
</dbReference>
<dbReference type="Gene3D" id="1.10.730.10">
    <property type="entry name" value="Isoleucyl-tRNA Synthetase, Domain 1"/>
    <property type="match status" value="1"/>
</dbReference>
<dbReference type="GO" id="GO:0005737">
    <property type="term" value="C:cytoplasm"/>
    <property type="evidence" value="ECO:0007669"/>
    <property type="project" value="UniProtKB-SubCell"/>
</dbReference>
<dbReference type="AlphaFoldDB" id="A0A410P5T5"/>
<evidence type="ECO:0000256" key="3">
    <source>
        <dbReference type="ARBA" id="ARBA00022741"/>
    </source>
</evidence>
<comment type="subunit">
    <text evidence="7">Monomer.</text>
</comment>
<feature type="binding site" evidence="7">
    <location>
        <position position="127"/>
    </location>
    <ligand>
        <name>Zn(2+)</name>
        <dbReference type="ChEBI" id="CHEBI:29105"/>
    </ligand>
</feature>
<dbReference type="InterPro" id="IPR014729">
    <property type="entry name" value="Rossmann-like_a/b/a_fold"/>
</dbReference>
<evidence type="ECO:0000256" key="4">
    <source>
        <dbReference type="ARBA" id="ARBA00022840"/>
    </source>
</evidence>
<dbReference type="EC" id="6.1.1.10" evidence="7"/>
<dbReference type="PANTHER" id="PTHR43326">
    <property type="entry name" value="METHIONYL-TRNA SYNTHETASE"/>
    <property type="match status" value="1"/>
</dbReference>
<keyword evidence="7" id="KW-0963">Cytoplasm</keyword>
<dbReference type="EMBL" id="CP019384">
    <property type="protein sequence ID" value="QAT17334.1"/>
    <property type="molecule type" value="Genomic_DNA"/>
</dbReference>
<dbReference type="SUPFAM" id="SSF52374">
    <property type="entry name" value="Nucleotidylyl transferase"/>
    <property type="match status" value="1"/>
</dbReference>
<dbReference type="GO" id="GO:0006431">
    <property type="term" value="P:methionyl-tRNA aminoacylation"/>
    <property type="evidence" value="ECO:0007669"/>
    <property type="project" value="UniProtKB-UniRule"/>
</dbReference>
<keyword evidence="5 7" id="KW-0648">Protein biosynthesis</keyword>
<dbReference type="NCBIfam" id="NF008900">
    <property type="entry name" value="PRK12267.1"/>
    <property type="match status" value="1"/>
</dbReference>
<dbReference type="CDD" id="cd00814">
    <property type="entry name" value="MetRS_core"/>
    <property type="match status" value="1"/>
</dbReference>
<evidence type="ECO:0000313" key="11">
    <source>
        <dbReference type="Proteomes" id="UP000287243"/>
    </source>
</evidence>
<keyword evidence="6 7" id="KW-0030">Aminoacyl-tRNA synthetase</keyword>
<comment type="function">
    <text evidence="1 7">Is required not only for elongation of protein synthesis but also for the initiation of all mRNA translation through initiator tRNA(fMet) aminoacylation.</text>
</comment>
<keyword evidence="4 7" id="KW-0067">ATP-binding</keyword>
<dbReference type="InterPro" id="IPR013155">
    <property type="entry name" value="M/V/L/I-tRNA-synth_anticd-bd"/>
</dbReference>
<dbReference type="GO" id="GO:0046872">
    <property type="term" value="F:metal ion binding"/>
    <property type="evidence" value="ECO:0007669"/>
    <property type="project" value="UniProtKB-KW"/>
</dbReference>
<evidence type="ECO:0000259" key="9">
    <source>
        <dbReference type="Pfam" id="PF09334"/>
    </source>
</evidence>
<name>A0A410P5T5_VELA1</name>
<feature type="domain" description="Methionyl/Leucyl tRNA synthetase" evidence="9">
    <location>
        <begin position="5"/>
        <end position="149"/>
    </location>
</feature>
<dbReference type="GO" id="GO:0004825">
    <property type="term" value="F:methionine-tRNA ligase activity"/>
    <property type="evidence" value="ECO:0007669"/>
    <property type="project" value="UniProtKB-UniRule"/>
</dbReference>
<keyword evidence="2 7" id="KW-0436">Ligase</keyword>
<dbReference type="Proteomes" id="UP000287243">
    <property type="component" value="Chromosome"/>
</dbReference>
<dbReference type="KEGG" id="vai:BU251_06115"/>
<dbReference type="FunFam" id="2.170.220.10:FF:000002">
    <property type="entry name" value="Methionine--tRNA ligase"/>
    <property type="match status" value="1"/>
</dbReference>
<comment type="catalytic activity">
    <reaction evidence="7">
        <text>tRNA(Met) + L-methionine + ATP = L-methionyl-tRNA(Met) + AMP + diphosphate</text>
        <dbReference type="Rhea" id="RHEA:13481"/>
        <dbReference type="Rhea" id="RHEA-COMP:9667"/>
        <dbReference type="Rhea" id="RHEA-COMP:9698"/>
        <dbReference type="ChEBI" id="CHEBI:30616"/>
        <dbReference type="ChEBI" id="CHEBI:33019"/>
        <dbReference type="ChEBI" id="CHEBI:57844"/>
        <dbReference type="ChEBI" id="CHEBI:78442"/>
        <dbReference type="ChEBI" id="CHEBI:78530"/>
        <dbReference type="ChEBI" id="CHEBI:456215"/>
        <dbReference type="EC" id="6.1.1.10"/>
    </reaction>
</comment>